<dbReference type="RefSeq" id="WP_129894207.1">
    <property type="nucleotide sequence ID" value="NZ_CP035758.1"/>
</dbReference>
<dbReference type="EMBL" id="CP035758">
    <property type="protein sequence ID" value="QBD83140.1"/>
    <property type="molecule type" value="Genomic_DNA"/>
</dbReference>
<dbReference type="SUPFAM" id="SSF53335">
    <property type="entry name" value="S-adenosyl-L-methionine-dependent methyltransferases"/>
    <property type="match status" value="1"/>
</dbReference>
<dbReference type="OrthoDB" id="149727at2"/>
<evidence type="ECO:0000313" key="2">
    <source>
        <dbReference type="EMBL" id="QBD83140.1"/>
    </source>
</evidence>
<dbReference type="Proteomes" id="UP000290365">
    <property type="component" value="Chromosome"/>
</dbReference>
<dbReference type="KEGG" id="kbs:EPA93_47145"/>
<proteinExistence type="predicted"/>
<sequence>MSISDSSAPTPHDNSQQAFEQITPAPLYPYIGEREVMRLIQQQDSLSRLLHGPLPASLDMTRVERVLEVACGLGCWAHEMIKLYPRLHITAIDHNPRVVAQAQALCTATGSNVPVFLVQDIRKLWPETFAGRTFDLIHMRFVVGDILFHEFDHLITSLGKLGKRGSKFVWRECELPLTSSCGCDCLENLILCALQSQGRAFSASFSLSIGIGVWMSYWLRAAGYRIIEERTDYIDISYGKEGYEAFREQAFVCCEIVRPFLVRSGVIAASDLDNVIAQVRQEVADKSFCGVLPVVTVSSRSTVSSLES</sequence>
<protein>
    <submittedName>
        <fullName evidence="2">Class I SAM-dependent methyltransferase</fullName>
    </submittedName>
</protein>
<reference evidence="2 3" key="1">
    <citation type="submission" date="2019-01" db="EMBL/GenBank/DDBJ databases">
        <title>Ktedonosporobacter rubrisoli SCAWS-G2.</title>
        <authorList>
            <person name="Huang Y."/>
            <person name="Yan B."/>
        </authorList>
    </citation>
    <scope>NUCLEOTIDE SEQUENCE [LARGE SCALE GENOMIC DNA]</scope>
    <source>
        <strain evidence="2 3">SCAWS-G2</strain>
    </source>
</reference>
<dbReference type="GO" id="GO:0008168">
    <property type="term" value="F:methyltransferase activity"/>
    <property type="evidence" value="ECO:0007669"/>
    <property type="project" value="UniProtKB-KW"/>
</dbReference>
<dbReference type="InterPro" id="IPR029063">
    <property type="entry name" value="SAM-dependent_MTases_sf"/>
</dbReference>
<dbReference type="GO" id="GO:0032259">
    <property type="term" value="P:methylation"/>
    <property type="evidence" value="ECO:0007669"/>
    <property type="project" value="UniProtKB-KW"/>
</dbReference>
<evidence type="ECO:0000313" key="3">
    <source>
        <dbReference type="Proteomes" id="UP000290365"/>
    </source>
</evidence>
<evidence type="ECO:0000259" key="1">
    <source>
        <dbReference type="Pfam" id="PF13649"/>
    </source>
</evidence>
<organism evidence="2 3">
    <name type="scientific">Ktedonosporobacter rubrisoli</name>
    <dbReference type="NCBI Taxonomy" id="2509675"/>
    <lineage>
        <taxon>Bacteria</taxon>
        <taxon>Bacillati</taxon>
        <taxon>Chloroflexota</taxon>
        <taxon>Ktedonobacteria</taxon>
        <taxon>Ktedonobacterales</taxon>
        <taxon>Ktedonosporobacteraceae</taxon>
        <taxon>Ktedonosporobacter</taxon>
    </lineage>
</organism>
<dbReference type="Pfam" id="PF13649">
    <property type="entry name" value="Methyltransf_25"/>
    <property type="match status" value="1"/>
</dbReference>
<gene>
    <name evidence="2" type="ORF">EPA93_47145</name>
</gene>
<name>A0A4P6K5I6_KTERU</name>
<feature type="domain" description="Methyltransferase" evidence="1">
    <location>
        <begin position="66"/>
        <end position="142"/>
    </location>
</feature>
<dbReference type="Gene3D" id="3.40.50.150">
    <property type="entry name" value="Vaccinia Virus protein VP39"/>
    <property type="match status" value="1"/>
</dbReference>
<dbReference type="CDD" id="cd02440">
    <property type="entry name" value="AdoMet_MTases"/>
    <property type="match status" value="1"/>
</dbReference>
<keyword evidence="3" id="KW-1185">Reference proteome</keyword>
<accession>A0A4P6K5I6</accession>
<dbReference type="InterPro" id="IPR041698">
    <property type="entry name" value="Methyltransf_25"/>
</dbReference>
<keyword evidence="2" id="KW-0489">Methyltransferase</keyword>
<keyword evidence="2" id="KW-0808">Transferase</keyword>
<dbReference type="AlphaFoldDB" id="A0A4P6K5I6"/>